<accession>A0A2S5B8M2</accession>
<dbReference type="AlphaFoldDB" id="A0A2S5B8M2"/>
<dbReference type="InterPro" id="IPR024624">
    <property type="entry name" value="Pyridox_Oxase_Alr4036_FMN-bd"/>
</dbReference>
<feature type="region of interest" description="Disordered" evidence="1">
    <location>
        <begin position="129"/>
        <end position="154"/>
    </location>
</feature>
<feature type="compositionally biased region" description="Polar residues" evidence="1">
    <location>
        <begin position="136"/>
        <end position="150"/>
    </location>
</feature>
<dbReference type="Proteomes" id="UP000237144">
    <property type="component" value="Unassembled WGS sequence"/>
</dbReference>
<gene>
    <name evidence="3" type="ORF">BMF94_3847</name>
</gene>
<sequence>MTPTAKQLPAWVDQLRNLLNKNMKENKDLISYALATQGPERQPRVRYVVHRGFVNERRKEGDGSQNLVADDDKNDLISDKLVVTTDTRSPKARQLAAAPQIELAWWMAATQHQFRVVGNAYILPSSAFTKHDSSEPRTTGNDGANTSSDKISFPFPEKELSPYDGFNWEDERIRQFRKMSPELRASFYRPVPGTDLQDADLKMEDLPEKLPEGVEEAESEEQKKQVEQGLSLRQDRYLLRSPQLMSYYTAALKNFALIVIDASEVDLVDLGSMPNTRTQWLRKRDAADWEEKGVVP</sequence>
<proteinExistence type="predicted"/>
<dbReference type="OrthoDB" id="434253at2759"/>
<dbReference type="Gene3D" id="2.30.110.10">
    <property type="entry name" value="Electron Transport, Fmn-binding Protein, Chain A"/>
    <property type="match status" value="1"/>
</dbReference>
<keyword evidence="4" id="KW-1185">Reference proteome</keyword>
<dbReference type="PANTHER" id="PTHR28243">
    <property type="entry name" value="AGL049CP"/>
    <property type="match status" value="1"/>
</dbReference>
<evidence type="ECO:0000259" key="2">
    <source>
        <dbReference type="Pfam" id="PF12766"/>
    </source>
</evidence>
<feature type="domain" description="Pyridoxamine 5'-phosphate oxidase Alr4036 family FMN-binding" evidence="2">
    <location>
        <begin position="9"/>
        <end position="123"/>
    </location>
</feature>
<reference evidence="3 4" key="1">
    <citation type="journal article" date="2018" name="Front. Microbiol.">
        <title>Prospects for Fungal Bioremediation of Acidic Radioactive Waste Sites: Characterization and Genome Sequence of Rhodotorula taiwanensis MD1149.</title>
        <authorList>
            <person name="Tkavc R."/>
            <person name="Matrosova V.Y."/>
            <person name="Grichenko O.E."/>
            <person name="Gostincar C."/>
            <person name="Volpe R.P."/>
            <person name="Klimenkova P."/>
            <person name="Gaidamakova E.K."/>
            <person name="Zhou C.E."/>
            <person name="Stewart B.J."/>
            <person name="Lyman M.G."/>
            <person name="Malfatti S.A."/>
            <person name="Rubinfeld B."/>
            <person name="Courtot M."/>
            <person name="Singh J."/>
            <person name="Dalgard C.L."/>
            <person name="Hamilton T."/>
            <person name="Frey K.G."/>
            <person name="Gunde-Cimerman N."/>
            <person name="Dugan L."/>
            <person name="Daly M.J."/>
        </authorList>
    </citation>
    <scope>NUCLEOTIDE SEQUENCE [LARGE SCALE GENOMIC DNA]</scope>
    <source>
        <strain evidence="3 4">MD1149</strain>
    </source>
</reference>
<protein>
    <recommendedName>
        <fullName evidence="2">Pyridoxamine 5'-phosphate oxidase Alr4036 family FMN-binding domain-containing protein</fullName>
    </recommendedName>
</protein>
<evidence type="ECO:0000256" key="1">
    <source>
        <dbReference type="SAM" id="MobiDB-lite"/>
    </source>
</evidence>
<dbReference type="SUPFAM" id="SSF50475">
    <property type="entry name" value="FMN-binding split barrel"/>
    <property type="match status" value="1"/>
</dbReference>
<organism evidence="3 4">
    <name type="scientific">Rhodotorula taiwanensis</name>
    <dbReference type="NCBI Taxonomy" id="741276"/>
    <lineage>
        <taxon>Eukaryota</taxon>
        <taxon>Fungi</taxon>
        <taxon>Dikarya</taxon>
        <taxon>Basidiomycota</taxon>
        <taxon>Pucciniomycotina</taxon>
        <taxon>Microbotryomycetes</taxon>
        <taxon>Sporidiobolales</taxon>
        <taxon>Sporidiobolaceae</taxon>
        <taxon>Rhodotorula</taxon>
    </lineage>
</organism>
<dbReference type="GO" id="GO:0010181">
    <property type="term" value="F:FMN binding"/>
    <property type="evidence" value="ECO:0007669"/>
    <property type="project" value="InterPro"/>
</dbReference>
<dbReference type="EMBL" id="PJQD01000041">
    <property type="protein sequence ID" value="POY73109.1"/>
    <property type="molecule type" value="Genomic_DNA"/>
</dbReference>
<name>A0A2S5B8M2_9BASI</name>
<dbReference type="InterPro" id="IPR012349">
    <property type="entry name" value="Split_barrel_FMN-bd"/>
</dbReference>
<dbReference type="Pfam" id="PF12766">
    <property type="entry name" value="Pyridox_oxase_2"/>
    <property type="match status" value="1"/>
</dbReference>
<dbReference type="STRING" id="741276.A0A2S5B8M2"/>
<evidence type="ECO:0000313" key="4">
    <source>
        <dbReference type="Proteomes" id="UP000237144"/>
    </source>
</evidence>
<dbReference type="PANTHER" id="PTHR28243:SF1">
    <property type="entry name" value="PYRIDOXAMINE 5'-PHOSPHATE OXIDASE ALR4036 FAMILY FMN-BINDING DOMAIN-CONTAINING PROTEIN"/>
    <property type="match status" value="1"/>
</dbReference>
<comment type="caution">
    <text evidence="3">The sequence shown here is derived from an EMBL/GenBank/DDBJ whole genome shotgun (WGS) entry which is preliminary data.</text>
</comment>
<evidence type="ECO:0000313" key="3">
    <source>
        <dbReference type="EMBL" id="POY73109.1"/>
    </source>
</evidence>